<dbReference type="InterPro" id="IPR036188">
    <property type="entry name" value="FAD/NAD-bd_sf"/>
</dbReference>
<reference evidence="1" key="1">
    <citation type="submission" date="2023-03" db="EMBL/GenBank/DDBJ databases">
        <title>Massive genome expansion in bonnet fungi (Mycena s.s.) driven by repeated elements and novel gene families across ecological guilds.</title>
        <authorList>
            <consortium name="Lawrence Berkeley National Laboratory"/>
            <person name="Harder C.B."/>
            <person name="Miyauchi S."/>
            <person name="Viragh M."/>
            <person name="Kuo A."/>
            <person name="Thoen E."/>
            <person name="Andreopoulos B."/>
            <person name="Lu D."/>
            <person name="Skrede I."/>
            <person name="Drula E."/>
            <person name="Henrissat B."/>
            <person name="Morin E."/>
            <person name="Kohler A."/>
            <person name="Barry K."/>
            <person name="LaButti K."/>
            <person name="Morin E."/>
            <person name="Salamov A."/>
            <person name="Lipzen A."/>
            <person name="Mereny Z."/>
            <person name="Hegedus B."/>
            <person name="Baldrian P."/>
            <person name="Stursova M."/>
            <person name="Weitz H."/>
            <person name="Taylor A."/>
            <person name="Grigoriev I.V."/>
            <person name="Nagy L.G."/>
            <person name="Martin F."/>
            <person name="Kauserud H."/>
        </authorList>
    </citation>
    <scope>NUCLEOTIDE SEQUENCE</scope>
    <source>
        <strain evidence="1">CBHHK173m</strain>
    </source>
</reference>
<dbReference type="Gene3D" id="3.50.50.60">
    <property type="entry name" value="FAD/NAD(P)-binding domain"/>
    <property type="match status" value="1"/>
</dbReference>
<protein>
    <submittedName>
        <fullName evidence="1">Uncharacterized protein</fullName>
    </submittedName>
</protein>
<proteinExistence type="predicted"/>
<accession>A0AAD6U7J0</accession>
<dbReference type="EMBL" id="JARJCN010000029">
    <property type="protein sequence ID" value="KAJ7087334.1"/>
    <property type="molecule type" value="Genomic_DNA"/>
</dbReference>
<gene>
    <name evidence="1" type="ORF">B0H15DRAFT_843577</name>
</gene>
<dbReference type="AlphaFoldDB" id="A0AAD6U7J0"/>
<organism evidence="1 2">
    <name type="scientific">Mycena belliarum</name>
    <dbReference type="NCBI Taxonomy" id="1033014"/>
    <lineage>
        <taxon>Eukaryota</taxon>
        <taxon>Fungi</taxon>
        <taxon>Dikarya</taxon>
        <taxon>Basidiomycota</taxon>
        <taxon>Agaricomycotina</taxon>
        <taxon>Agaricomycetes</taxon>
        <taxon>Agaricomycetidae</taxon>
        <taxon>Agaricales</taxon>
        <taxon>Marasmiineae</taxon>
        <taxon>Mycenaceae</taxon>
        <taxon>Mycena</taxon>
    </lineage>
</organism>
<dbReference type="Proteomes" id="UP001222325">
    <property type="component" value="Unassembled WGS sequence"/>
</dbReference>
<sequence length="76" mass="8167">MLPLVDGGVVDRTAKVYNHSNTPPTSLSIPVVPLHIGAHLQSTAYALGEIAADMINYQREITFMMWPNGTEASISG</sequence>
<evidence type="ECO:0000313" key="2">
    <source>
        <dbReference type="Proteomes" id="UP001222325"/>
    </source>
</evidence>
<dbReference type="SUPFAM" id="SSF51905">
    <property type="entry name" value="FAD/NAD(P)-binding domain"/>
    <property type="match status" value="1"/>
</dbReference>
<name>A0AAD6U7J0_9AGAR</name>
<evidence type="ECO:0000313" key="1">
    <source>
        <dbReference type="EMBL" id="KAJ7087334.1"/>
    </source>
</evidence>
<comment type="caution">
    <text evidence="1">The sequence shown here is derived from an EMBL/GenBank/DDBJ whole genome shotgun (WGS) entry which is preliminary data.</text>
</comment>
<keyword evidence="2" id="KW-1185">Reference proteome</keyword>